<feature type="repeat" description="RCC1" evidence="2">
    <location>
        <begin position="265"/>
        <end position="318"/>
    </location>
</feature>
<dbReference type="PROSITE" id="PS50012">
    <property type="entry name" value="RCC1_3"/>
    <property type="match status" value="5"/>
</dbReference>
<dbReference type="GO" id="GO:0005085">
    <property type="term" value="F:guanyl-nucleotide exchange factor activity"/>
    <property type="evidence" value="ECO:0007669"/>
    <property type="project" value="TreeGrafter"/>
</dbReference>
<keyword evidence="1" id="KW-0677">Repeat</keyword>
<dbReference type="Proteomes" id="UP001162156">
    <property type="component" value="Unassembled WGS sequence"/>
</dbReference>
<accession>A0AAV8XMJ9</accession>
<evidence type="ECO:0000313" key="4">
    <source>
        <dbReference type="EMBL" id="KAJ8940161.1"/>
    </source>
</evidence>
<dbReference type="Pfam" id="PF25390">
    <property type="entry name" value="WD40_RLD"/>
    <property type="match status" value="1"/>
</dbReference>
<sequence>MNKFSKIINNISTSKKRFYGEVKRKYPINPKDAEKITSIPLVKKEYRRIFAWGNIQTGALGLAYLKSNENIEKVTTATCGFGFTAFAVNSETNIKLYGTGLNTDSQIGYHEVRQNKPLGIIFQPQPIPLPFLNPEKTKVLKLAAGRAHLIILTDEGIFALGNNAYGQCGRKIIENENYTMSNYINHIDKIDGKTIIDIECGQDHSLALTEDGCVYSCGWGADGQTGLEHFNNAQQFSRVKGDIESERIVKLACRSDFVLALNDKGEAFGWGNTEYNQLTLPGGDQQVSVPRHIEMLRRIGKIKSVASGGTFCVVVNEQGQVFSWGYGLLGAGPEAQQSKLPIKIPDTLFGRNDFQPNNIVKSVVCGLNYAAAITNLGDLFIWGRNKSCCLGLGNEKDQYFPLKVSLGGHVQNVFCGVDHTIALCKPFV</sequence>
<dbReference type="GO" id="GO:0019843">
    <property type="term" value="F:rRNA binding"/>
    <property type="evidence" value="ECO:0007669"/>
    <property type="project" value="TreeGrafter"/>
</dbReference>
<dbReference type="AlphaFoldDB" id="A0AAV8XMJ9"/>
<evidence type="ECO:0000259" key="3">
    <source>
        <dbReference type="Pfam" id="PF25390"/>
    </source>
</evidence>
<dbReference type="InterPro" id="IPR009091">
    <property type="entry name" value="RCC1/BLIP-II"/>
</dbReference>
<dbReference type="GO" id="GO:0005743">
    <property type="term" value="C:mitochondrial inner membrane"/>
    <property type="evidence" value="ECO:0007669"/>
    <property type="project" value="TreeGrafter"/>
</dbReference>
<dbReference type="GO" id="GO:0070131">
    <property type="term" value="P:positive regulation of mitochondrial translation"/>
    <property type="evidence" value="ECO:0007669"/>
    <property type="project" value="TreeGrafter"/>
</dbReference>
<dbReference type="InterPro" id="IPR053035">
    <property type="entry name" value="Mitochondrial_GEF_domain"/>
</dbReference>
<dbReference type="SUPFAM" id="SSF50985">
    <property type="entry name" value="RCC1/BLIP-II"/>
    <property type="match status" value="1"/>
</dbReference>
<dbReference type="PANTHER" id="PTHR46337:SF1">
    <property type="entry name" value="RCC1-LIKE G EXCHANGING FACTOR-LIKE PROTEIN"/>
    <property type="match status" value="1"/>
</dbReference>
<comment type="caution">
    <text evidence="4">The sequence shown here is derived from an EMBL/GenBank/DDBJ whole genome shotgun (WGS) entry which is preliminary data.</text>
</comment>
<feature type="repeat" description="RCC1" evidence="2">
    <location>
        <begin position="155"/>
        <end position="211"/>
    </location>
</feature>
<dbReference type="EMBL" id="JANEYF010003017">
    <property type="protein sequence ID" value="KAJ8940161.1"/>
    <property type="molecule type" value="Genomic_DNA"/>
</dbReference>
<evidence type="ECO:0000256" key="2">
    <source>
        <dbReference type="PROSITE-ProRule" id="PRU00235"/>
    </source>
</evidence>
<name>A0AAV8XMJ9_9CUCU</name>
<dbReference type="InterPro" id="IPR058923">
    <property type="entry name" value="RCC1-like_dom"/>
</dbReference>
<protein>
    <recommendedName>
        <fullName evidence="3">RCC1-like domain-containing protein</fullName>
    </recommendedName>
</protein>
<dbReference type="PRINTS" id="PR00633">
    <property type="entry name" value="RCCNDNSATION"/>
</dbReference>
<dbReference type="Gene3D" id="2.130.10.30">
    <property type="entry name" value="Regulator of chromosome condensation 1/beta-lactamase-inhibitor protein II"/>
    <property type="match status" value="2"/>
</dbReference>
<feature type="repeat" description="RCC1" evidence="2">
    <location>
        <begin position="319"/>
        <end position="376"/>
    </location>
</feature>
<dbReference type="PANTHER" id="PTHR46337">
    <property type="entry name" value="RCC1-LIKE G EXCHANGING FACTOR-LIKE PROTEIN"/>
    <property type="match status" value="1"/>
</dbReference>
<feature type="repeat" description="RCC1" evidence="2">
    <location>
        <begin position="377"/>
        <end position="426"/>
    </location>
</feature>
<organism evidence="4 5">
    <name type="scientific">Rhamnusium bicolor</name>
    <dbReference type="NCBI Taxonomy" id="1586634"/>
    <lineage>
        <taxon>Eukaryota</taxon>
        <taxon>Metazoa</taxon>
        <taxon>Ecdysozoa</taxon>
        <taxon>Arthropoda</taxon>
        <taxon>Hexapoda</taxon>
        <taxon>Insecta</taxon>
        <taxon>Pterygota</taxon>
        <taxon>Neoptera</taxon>
        <taxon>Endopterygota</taxon>
        <taxon>Coleoptera</taxon>
        <taxon>Polyphaga</taxon>
        <taxon>Cucujiformia</taxon>
        <taxon>Chrysomeloidea</taxon>
        <taxon>Cerambycidae</taxon>
        <taxon>Lepturinae</taxon>
        <taxon>Rhagiini</taxon>
        <taxon>Rhamnusium</taxon>
    </lineage>
</organism>
<gene>
    <name evidence="4" type="ORF">NQ314_010832</name>
</gene>
<evidence type="ECO:0000313" key="5">
    <source>
        <dbReference type="Proteomes" id="UP001162156"/>
    </source>
</evidence>
<keyword evidence="5" id="KW-1185">Reference proteome</keyword>
<proteinExistence type="predicted"/>
<evidence type="ECO:0000256" key="1">
    <source>
        <dbReference type="ARBA" id="ARBA00022737"/>
    </source>
</evidence>
<dbReference type="InterPro" id="IPR000408">
    <property type="entry name" value="Reg_chr_condens"/>
</dbReference>
<feature type="repeat" description="RCC1" evidence="2">
    <location>
        <begin position="94"/>
        <end position="155"/>
    </location>
</feature>
<feature type="domain" description="RCC1-like" evidence="3">
    <location>
        <begin position="189"/>
        <end position="425"/>
    </location>
</feature>
<reference evidence="4" key="1">
    <citation type="journal article" date="2023" name="Insect Mol. Biol.">
        <title>Genome sequencing provides insights into the evolution of gene families encoding plant cell wall-degrading enzymes in longhorned beetles.</title>
        <authorList>
            <person name="Shin N.R."/>
            <person name="Okamura Y."/>
            <person name="Kirsch R."/>
            <person name="Pauchet Y."/>
        </authorList>
    </citation>
    <scope>NUCLEOTIDE SEQUENCE</scope>
    <source>
        <strain evidence="4">RBIC_L_NR</strain>
    </source>
</reference>